<dbReference type="Proteomes" id="UP000288279">
    <property type="component" value="Unassembled WGS sequence"/>
</dbReference>
<gene>
    <name evidence="1" type="ORF">CWI83_06680</name>
</gene>
<dbReference type="EMBL" id="PIQG01000002">
    <property type="protein sequence ID" value="RUO78699.1"/>
    <property type="molecule type" value="Genomic_DNA"/>
</dbReference>
<reference evidence="1 2" key="1">
    <citation type="journal article" date="2011" name="Front. Microbiol.">
        <title>Genomic signatures of strain selection and enhancement in Bacillus atrophaeus var. globigii, a historical biowarfare simulant.</title>
        <authorList>
            <person name="Gibbons H.S."/>
            <person name="Broomall S.M."/>
            <person name="McNew L.A."/>
            <person name="Daligault H."/>
            <person name="Chapman C."/>
            <person name="Bruce D."/>
            <person name="Karavis M."/>
            <person name="Krepps M."/>
            <person name="McGregor P.A."/>
            <person name="Hong C."/>
            <person name="Park K.H."/>
            <person name="Akmal A."/>
            <person name="Feldman A."/>
            <person name="Lin J.S."/>
            <person name="Chang W.E."/>
            <person name="Higgs B.W."/>
            <person name="Demirev P."/>
            <person name="Lindquist J."/>
            <person name="Liem A."/>
            <person name="Fochler E."/>
            <person name="Read T.D."/>
            <person name="Tapia R."/>
            <person name="Johnson S."/>
            <person name="Bishop-Lilly K.A."/>
            <person name="Detter C."/>
            <person name="Han C."/>
            <person name="Sozhamannan S."/>
            <person name="Rosenzweig C.N."/>
            <person name="Skowronski E.W."/>
        </authorList>
    </citation>
    <scope>NUCLEOTIDE SEQUENCE [LARGE SCALE GENOMIC DNA]</scope>
    <source>
        <strain evidence="1 2">PIT1</strain>
    </source>
</reference>
<evidence type="ECO:0000313" key="2">
    <source>
        <dbReference type="Proteomes" id="UP000288279"/>
    </source>
</evidence>
<comment type="caution">
    <text evidence="1">The sequence shown here is derived from an EMBL/GenBank/DDBJ whole genome shotgun (WGS) entry which is preliminary data.</text>
</comment>
<evidence type="ECO:0000313" key="1">
    <source>
        <dbReference type="EMBL" id="RUO78699.1"/>
    </source>
</evidence>
<dbReference type="AlphaFoldDB" id="A0A432ZL77"/>
<accession>A0A432ZL77</accession>
<organism evidence="1 2">
    <name type="scientific">Pseudidiomarina taiwanensis</name>
    <dbReference type="NCBI Taxonomy" id="337250"/>
    <lineage>
        <taxon>Bacteria</taxon>
        <taxon>Pseudomonadati</taxon>
        <taxon>Pseudomonadota</taxon>
        <taxon>Gammaproteobacteria</taxon>
        <taxon>Alteromonadales</taxon>
        <taxon>Idiomarinaceae</taxon>
        <taxon>Pseudidiomarina</taxon>
    </lineage>
</organism>
<name>A0A432ZL77_9GAMM</name>
<sequence>MRRFIMLIISILLVVVAAPTRSSETIIYAPIKVVSSNIDNLVEYNIKGFQSFHRNNVEGQELYDFGVNDLGFTIKGEQVNDSDFHLNLKYWPEMPPDYGFYYGHVVECDGLMGRCLIIEDKLKIYLPNTDFMSTQEYWEWRGCQYRSENVVHGDIIMGYEIAPGVEIDAYCPDHKSYQHAQLLYSNEHGIMRISMYTAGSDPEKAGEIINLFLVNQKGFLAQD</sequence>
<proteinExistence type="predicted"/>
<keyword evidence="2" id="KW-1185">Reference proteome</keyword>
<protein>
    <submittedName>
        <fullName evidence="1">Uncharacterized protein</fullName>
    </submittedName>
</protein>